<reference evidence="12" key="3">
    <citation type="submission" date="2025-09" db="UniProtKB">
        <authorList>
            <consortium name="Ensembl"/>
        </authorList>
    </citation>
    <scope>IDENTIFICATION</scope>
</reference>
<dbReference type="Ensembl" id="ENSSFOT00015016663.2">
    <property type="protein sequence ID" value="ENSSFOP00015016476.2"/>
    <property type="gene ID" value="ENSSFOG00015010624.2"/>
</dbReference>
<protein>
    <recommendedName>
        <fullName evidence="11">HMG box domain-containing protein</fullName>
    </recommendedName>
</protein>
<evidence type="ECO:0000256" key="8">
    <source>
        <dbReference type="ARBA" id="ARBA00023242"/>
    </source>
</evidence>
<dbReference type="Pfam" id="PF00505">
    <property type="entry name" value="HMG_box"/>
    <property type="match status" value="1"/>
</dbReference>
<accession>A0A8C9RI98</accession>
<sequence>MPQLDSTGRDPLAADQETISFTGGRERGGENRDILPAERDAADLPYSLTNQSDCKEASLKELEQVSRGHPHCSTHVDYSGCFFPSQPEHPPPPPKWKFIAKLWYLGCPGPTLQPSDVAVVQQPHCIHPLTPLIAYSRDQFPCLIHPSHLPGGAEPEIGIPRQPHMAHTIPTYCPFSPEATSQIPHPVGWLISQQNQSVYPIVQGGFNHLYPAAVTIRTSLSNVISCKWLRKVDTDTVLLFISRRKRSDLKNEDEKKNHIKKPLNAFMLYMKEMRAKVVSECMLKESAAINQILGRRWHALSREEQGRYYELAKKERQRHMQLYPGWSARDNYGKKKKRKREKLPGEDHVK</sequence>
<keyword evidence="5 9" id="KW-0238">DNA-binding</keyword>
<evidence type="ECO:0000256" key="3">
    <source>
        <dbReference type="ARBA" id="ARBA00022687"/>
    </source>
</evidence>
<evidence type="ECO:0000313" key="12">
    <source>
        <dbReference type="Ensembl" id="ENSSFOP00015016476.2"/>
    </source>
</evidence>
<dbReference type="InterPro" id="IPR013558">
    <property type="entry name" value="CTNNB1-bd_N"/>
</dbReference>
<evidence type="ECO:0000256" key="6">
    <source>
        <dbReference type="ARBA" id="ARBA00023159"/>
    </source>
</evidence>
<dbReference type="AlphaFoldDB" id="A0A8C9RI98"/>
<keyword evidence="13" id="KW-1185">Reference proteome</keyword>
<evidence type="ECO:0000256" key="9">
    <source>
        <dbReference type="PROSITE-ProRule" id="PRU00267"/>
    </source>
</evidence>
<dbReference type="GO" id="GO:0000978">
    <property type="term" value="F:RNA polymerase II cis-regulatory region sequence-specific DNA binding"/>
    <property type="evidence" value="ECO:0007669"/>
    <property type="project" value="TreeGrafter"/>
</dbReference>
<evidence type="ECO:0000259" key="11">
    <source>
        <dbReference type="PROSITE" id="PS50118"/>
    </source>
</evidence>
<evidence type="ECO:0000256" key="5">
    <source>
        <dbReference type="ARBA" id="ARBA00023125"/>
    </source>
</evidence>
<dbReference type="PANTHER" id="PTHR10373:SF38">
    <property type="entry name" value="PROTEIN PANGOLIN, ISOFORM J"/>
    <property type="match status" value="1"/>
</dbReference>
<dbReference type="PROSITE" id="PS50118">
    <property type="entry name" value="HMG_BOX_2"/>
    <property type="match status" value="1"/>
</dbReference>
<dbReference type="Gene3D" id="1.10.30.10">
    <property type="entry name" value="High mobility group box domain"/>
    <property type="match status" value="1"/>
</dbReference>
<evidence type="ECO:0000256" key="7">
    <source>
        <dbReference type="ARBA" id="ARBA00023163"/>
    </source>
</evidence>
<feature type="region of interest" description="Disordered" evidence="10">
    <location>
        <begin position="1"/>
        <end position="42"/>
    </location>
</feature>
<dbReference type="Proteomes" id="UP000694397">
    <property type="component" value="Chromosome 4"/>
</dbReference>
<evidence type="ECO:0000256" key="2">
    <source>
        <dbReference type="ARBA" id="ARBA00006569"/>
    </source>
</evidence>
<evidence type="ECO:0000256" key="10">
    <source>
        <dbReference type="SAM" id="MobiDB-lite"/>
    </source>
</evidence>
<evidence type="ECO:0000256" key="4">
    <source>
        <dbReference type="ARBA" id="ARBA00023015"/>
    </source>
</evidence>
<keyword evidence="8 9" id="KW-0539">Nucleus</keyword>
<evidence type="ECO:0000313" key="13">
    <source>
        <dbReference type="Proteomes" id="UP000694397"/>
    </source>
</evidence>
<name>A0A8C9RI98_SCLFO</name>
<dbReference type="Pfam" id="PF08347">
    <property type="entry name" value="CTNNB1_binding"/>
    <property type="match status" value="1"/>
</dbReference>
<dbReference type="FunFam" id="1.10.30.10:FF:000001">
    <property type="entry name" value="transcription factor 7 isoform X2"/>
    <property type="match status" value="1"/>
</dbReference>
<comment type="similarity">
    <text evidence="2">Belongs to the TCF/LEF family.</text>
</comment>
<dbReference type="PANTHER" id="PTHR10373">
    <property type="entry name" value="TRANSCRIPTION FACTOR 7 FAMILY MEMBER"/>
    <property type="match status" value="1"/>
</dbReference>
<evidence type="ECO:0000256" key="1">
    <source>
        <dbReference type="ARBA" id="ARBA00004123"/>
    </source>
</evidence>
<reference evidence="12 13" key="1">
    <citation type="submission" date="2019-04" db="EMBL/GenBank/DDBJ databases">
        <authorList>
            <consortium name="Wellcome Sanger Institute Data Sharing"/>
        </authorList>
    </citation>
    <scope>NUCLEOTIDE SEQUENCE [LARGE SCALE GENOMIC DNA]</scope>
</reference>
<proteinExistence type="inferred from homology"/>
<feature type="DNA-binding region" description="HMG box" evidence="9">
    <location>
        <begin position="259"/>
        <end position="327"/>
    </location>
</feature>
<feature type="region of interest" description="Disordered" evidence="10">
    <location>
        <begin position="322"/>
        <end position="350"/>
    </location>
</feature>
<keyword evidence="4" id="KW-0805">Transcription regulation</keyword>
<dbReference type="GO" id="GO:0000785">
    <property type="term" value="C:chromatin"/>
    <property type="evidence" value="ECO:0007669"/>
    <property type="project" value="TreeGrafter"/>
</dbReference>
<keyword evidence="3" id="KW-0879">Wnt signaling pathway</keyword>
<feature type="compositionally biased region" description="Basic and acidic residues" evidence="10">
    <location>
        <begin position="24"/>
        <end position="42"/>
    </location>
</feature>
<reference evidence="12" key="2">
    <citation type="submission" date="2025-08" db="UniProtKB">
        <authorList>
            <consortium name="Ensembl"/>
        </authorList>
    </citation>
    <scope>IDENTIFICATION</scope>
</reference>
<dbReference type="GO" id="GO:1990907">
    <property type="term" value="C:beta-catenin-TCF complex"/>
    <property type="evidence" value="ECO:0007669"/>
    <property type="project" value="TreeGrafter"/>
</dbReference>
<dbReference type="SMART" id="SM00398">
    <property type="entry name" value="HMG"/>
    <property type="match status" value="1"/>
</dbReference>
<comment type="subcellular location">
    <subcellularLocation>
        <location evidence="1">Nucleus</location>
    </subcellularLocation>
</comment>
<keyword evidence="7" id="KW-0804">Transcription</keyword>
<dbReference type="SUPFAM" id="SSF47095">
    <property type="entry name" value="HMG-box"/>
    <property type="match status" value="1"/>
</dbReference>
<dbReference type="CDD" id="cd21996">
    <property type="entry name" value="HMG-box_TCF7-like"/>
    <property type="match status" value="1"/>
</dbReference>
<dbReference type="GO" id="GO:0060070">
    <property type="term" value="P:canonical Wnt signaling pathway"/>
    <property type="evidence" value="ECO:0007669"/>
    <property type="project" value="TreeGrafter"/>
</dbReference>
<dbReference type="GeneTree" id="ENSGT00940000155535"/>
<dbReference type="InterPro" id="IPR024940">
    <property type="entry name" value="TCF/LEF"/>
</dbReference>
<dbReference type="GO" id="GO:0000981">
    <property type="term" value="F:DNA-binding transcription factor activity, RNA polymerase II-specific"/>
    <property type="evidence" value="ECO:0007669"/>
    <property type="project" value="TreeGrafter"/>
</dbReference>
<dbReference type="OrthoDB" id="2307332at2759"/>
<dbReference type="InterPro" id="IPR036910">
    <property type="entry name" value="HMG_box_dom_sf"/>
</dbReference>
<feature type="domain" description="HMG box" evidence="11">
    <location>
        <begin position="259"/>
        <end position="327"/>
    </location>
</feature>
<organism evidence="12 13">
    <name type="scientific">Scleropages formosus</name>
    <name type="common">Asian bonytongue</name>
    <name type="synonym">Osteoglossum formosum</name>
    <dbReference type="NCBI Taxonomy" id="113540"/>
    <lineage>
        <taxon>Eukaryota</taxon>
        <taxon>Metazoa</taxon>
        <taxon>Chordata</taxon>
        <taxon>Craniata</taxon>
        <taxon>Vertebrata</taxon>
        <taxon>Euteleostomi</taxon>
        <taxon>Actinopterygii</taxon>
        <taxon>Neopterygii</taxon>
        <taxon>Teleostei</taxon>
        <taxon>Osteoglossocephala</taxon>
        <taxon>Osteoglossomorpha</taxon>
        <taxon>Osteoglossiformes</taxon>
        <taxon>Osteoglossidae</taxon>
        <taxon>Scleropages</taxon>
    </lineage>
</organism>
<keyword evidence="6" id="KW-0010">Activator</keyword>
<dbReference type="InterPro" id="IPR009071">
    <property type="entry name" value="HMG_box_dom"/>
</dbReference>